<protein>
    <submittedName>
        <fullName evidence="3">BRO family, N-terminal domain</fullName>
    </submittedName>
</protein>
<gene>
    <name evidence="2" type="ORF">MVI01_63970</name>
    <name evidence="3" type="ORF">SAMN04488504_108143</name>
</gene>
<dbReference type="Proteomes" id="UP000198717">
    <property type="component" value="Unassembled WGS sequence"/>
</dbReference>
<feature type="domain" description="Bro-N" evidence="1">
    <location>
        <begin position="6"/>
        <end position="113"/>
    </location>
</feature>
<dbReference type="Pfam" id="PF10546">
    <property type="entry name" value="P63C"/>
    <property type="match status" value="1"/>
</dbReference>
<evidence type="ECO:0000313" key="3">
    <source>
        <dbReference type="EMBL" id="SDE54386.1"/>
    </source>
</evidence>
<evidence type="ECO:0000313" key="5">
    <source>
        <dbReference type="Proteomes" id="UP000321224"/>
    </source>
</evidence>
<dbReference type="PANTHER" id="PTHR36180:SF2">
    <property type="entry name" value="BRO FAMILY PROTEIN"/>
    <property type="match status" value="1"/>
</dbReference>
<dbReference type="EMBL" id="FNAJ01000008">
    <property type="protein sequence ID" value="SDE54386.1"/>
    <property type="molecule type" value="Genomic_DNA"/>
</dbReference>
<dbReference type="InterPro" id="IPR018874">
    <property type="entry name" value="Phage_Mx8_p63_C"/>
</dbReference>
<evidence type="ECO:0000259" key="1">
    <source>
        <dbReference type="PROSITE" id="PS51750"/>
    </source>
</evidence>
<dbReference type="RefSeq" id="WP_167371133.1">
    <property type="nucleotide sequence ID" value="NZ_BJVY01000051.1"/>
</dbReference>
<accession>A0A511HM09</accession>
<organism evidence="2 5">
    <name type="scientific">Myxococcus virescens</name>
    <dbReference type="NCBI Taxonomy" id="83456"/>
    <lineage>
        <taxon>Bacteria</taxon>
        <taxon>Pseudomonadati</taxon>
        <taxon>Myxococcota</taxon>
        <taxon>Myxococcia</taxon>
        <taxon>Myxococcales</taxon>
        <taxon>Cystobacterineae</taxon>
        <taxon>Myxococcaceae</taxon>
        <taxon>Myxococcus</taxon>
    </lineage>
</organism>
<dbReference type="Pfam" id="PF02498">
    <property type="entry name" value="Bro-N"/>
    <property type="match status" value="1"/>
</dbReference>
<dbReference type="InterPro" id="IPR003497">
    <property type="entry name" value="BRO_N_domain"/>
</dbReference>
<dbReference type="SMART" id="SM01040">
    <property type="entry name" value="Bro-N"/>
    <property type="match status" value="1"/>
</dbReference>
<comment type="caution">
    <text evidence="2">The sequence shown here is derived from an EMBL/GenBank/DDBJ whole genome shotgun (WGS) entry which is preliminary data.</text>
</comment>
<dbReference type="EMBL" id="BJVY01000051">
    <property type="protein sequence ID" value="GEL74613.1"/>
    <property type="molecule type" value="Genomic_DNA"/>
</dbReference>
<dbReference type="Proteomes" id="UP000321224">
    <property type="component" value="Unassembled WGS sequence"/>
</dbReference>
<dbReference type="AlphaFoldDB" id="A0A511HM09"/>
<dbReference type="PANTHER" id="PTHR36180">
    <property type="entry name" value="DNA-BINDING PROTEIN-RELATED-RELATED"/>
    <property type="match status" value="1"/>
</dbReference>
<sequence>MPHCRPNALQPFMFDNTPVRTVIGPDGEPWLMATDVCAILGLSNPRDAVGRLDDDEKATVGNADGQPGRGAQTFNIISESGVWALTMRSRKPEAKRFRKWVTKEVIPSIRKTGAYNPSMATVRQAVAERFLRVGLAPWMKRFPDAFYEEIFRLRGWPWQGPGTPRPGVIAYYTNDLIYERLAPDLLRMLRERNPVDAHTKKRPSKHHQHLSDDVGHPGLERHLYSVICIMRSSSTWDDFMIQMDRIHPRWGNSLLLPLMNELLLPQPQSPAPAVFPS</sequence>
<proteinExistence type="predicted"/>
<reference evidence="2 5" key="2">
    <citation type="submission" date="2019-07" db="EMBL/GenBank/DDBJ databases">
        <title>Whole genome shotgun sequence of Myxococcus virescens NBRC 100334.</title>
        <authorList>
            <person name="Hosoyama A."/>
            <person name="Uohara A."/>
            <person name="Ohji S."/>
            <person name="Ichikawa N."/>
        </authorList>
    </citation>
    <scope>NUCLEOTIDE SEQUENCE [LARGE SCALE GENOMIC DNA]</scope>
    <source>
        <strain evidence="2 5">NBRC 100334</strain>
    </source>
</reference>
<reference evidence="3 4" key="1">
    <citation type="submission" date="2016-10" db="EMBL/GenBank/DDBJ databases">
        <authorList>
            <person name="Varghese N."/>
            <person name="Submissions S."/>
        </authorList>
    </citation>
    <scope>NUCLEOTIDE SEQUENCE [LARGE SCALE GENOMIC DNA]</scope>
    <source>
        <strain evidence="3 4">DSM 2260</strain>
    </source>
</reference>
<evidence type="ECO:0000313" key="4">
    <source>
        <dbReference type="Proteomes" id="UP000198717"/>
    </source>
</evidence>
<dbReference type="PROSITE" id="PS51750">
    <property type="entry name" value="BRO_N"/>
    <property type="match status" value="1"/>
</dbReference>
<evidence type="ECO:0000313" key="2">
    <source>
        <dbReference type="EMBL" id="GEL74613.1"/>
    </source>
</evidence>
<name>A0A511HM09_9BACT</name>
<keyword evidence="4" id="KW-1185">Reference proteome</keyword>